<feature type="binding site" evidence="4">
    <location>
        <position position="165"/>
    </location>
    <ligand>
        <name>Zn(2+)</name>
        <dbReference type="ChEBI" id="CHEBI:29105"/>
        <label>2</label>
    </ligand>
</feature>
<dbReference type="EMBL" id="BEHY01000139">
    <property type="protein sequence ID" value="GBD10262.1"/>
    <property type="molecule type" value="Genomic_DNA"/>
</dbReference>
<comment type="cofactor">
    <cofactor evidence="4">
        <name>a divalent metal cation</name>
        <dbReference type="ChEBI" id="CHEBI:60240"/>
    </cofactor>
    <text evidence="4">Binds 2 divalent metal cations per subunit.</text>
</comment>
<accession>A0A2H5Y9Z7</accession>
<dbReference type="CDD" id="cd00530">
    <property type="entry name" value="PTE"/>
    <property type="match status" value="1"/>
</dbReference>
<dbReference type="SUPFAM" id="SSF51556">
    <property type="entry name" value="Metallo-dependent hydrolases"/>
    <property type="match status" value="1"/>
</dbReference>
<dbReference type="PANTHER" id="PTHR10819:SF3">
    <property type="entry name" value="PHOSPHOTRIESTERASE-RELATED PROTEIN"/>
    <property type="match status" value="1"/>
</dbReference>
<dbReference type="InterPro" id="IPR001559">
    <property type="entry name" value="Phosphotriesterase"/>
</dbReference>
<evidence type="ECO:0000256" key="3">
    <source>
        <dbReference type="PIRSR" id="PIRSR601559-50"/>
    </source>
</evidence>
<protein>
    <submittedName>
        <fullName evidence="6">Phosphotriesterase homology protein</fullName>
    </submittedName>
</protein>
<evidence type="ECO:0000313" key="6">
    <source>
        <dbReference type="EMBL" id="GBD10262.1"/>
    </source>
</evidence>
<evidence type="ECO:0000256" key="5">
    <source>
        <dbReference type="PROSITE-ProRule" id="PRU00679"/>
    </source>
</evidence>
<evidence type="ECO:0000256" key="1">
    <source>
        <dbReference type="ARBA" id="ARBA00022723"/>
    </source>
</evidence>
<name>A0A2H5Y9Z7_9CHLR</name>
<dbReference type="GO" id="GO:0008270">
    <property type="term" value="F:zinc ion binding"/>
    <property type="evidence" value="ECO:0007669"/>
    <property type="project" value="InterPro"/>
</dbReference>
<evidence type="ECO:0000256" key="2">
    <source>
        <dbReference type="ARBA" id="ARBA00022801"/>
    </source>
</evidence>
<proteinExistence type="inferred from homology"/>
<comment type="caution">
    <text evidence="6">The sequence shown here is derived from an EMBL/GenBank/DDBJ whole genome shotgun (WGS) entry which is preliminary data.</text>
</comment>
<feature type="binding site" description="via carbamate group" evidence="4">
    <location>
        <position position="132"/>
    </location>
    <ligand>
        <name>Zn(2+)</name>
        <dbReference type="ChEBI" id="CHEBI:29105"/>
        <label>1</label>
    </ligand>
</feature>
<feature type="modified residue" description="N6-carboxylysine" evidence="3 5">
    <location>
        <position position="132"/>
    </location>
</feature>
<keyword evidence="1 4" id="KW-0479">Metal-binding</keyword>
<gene>
    <name evidence="6" type="primary">php</name>
    <name evidence="6" type="ORF">HRbin22_02529</name>
</gene>
<organism evidence="6 7">
    <name type="scientific">Candidatus Thermoflexus japonica</name>
    <dbReference type="NCBI Taxonomy" id="2035417"/>
    <lineage>
        <taxon>Bacteria</taxon>
        <taxon>Bacillati</taxon>
        <taxon>Chloroflexota</taxon>
        <taxon>Thermoflexia</taxon>
        <taxon>Thermoflexales</taxon>
        <taxon>Thermoflexaceae</taxon>
        <taxon>Thermoflexus</taxon>
    </lineage>
</organism>
<feature type="binding site" evidence="4">
    <location>
        <position position="24"/>
    </location>
    <ligand>
        <name>Zn(2+)</name>
        <dbReference type="ChEBI" id="CHEBI:29105"/>
        <label>1</label>
    </ligand>
</feature>
<dbReference type="InterPro" id="IPR032466">
    <property type="entry name" value="Metal_Hydrolase"/>
</dbReference>
<dbReference type="GO" id="GO:0016787">
    <property type="term" value="F:hydrolase activity"/>
    <property type="evidence" value="ECO:0007669"/>
    <property type="project" value="UniProtKB-KW"/>
</dbReference>
<dbReference type="PROSITE" id="PS51347">
    <property type="entry name" value="PHOSPHOTRIESTERASE_2"/>
    <property type="match status" value="1"/>
</dbReference>
<feature type="binding site" description="via carbamate group" evidence="4">
    <location>
        <position position="132"/>
    </location>
    <ligand>
        <name>Zn(2+)</name>
        <dbReference type="ChEBI" id="CHEBI:29105"/>
        <label>2</label>
    </ligand>
</feature>
<feature type="binding site" evidence="4">
    <location>
        <position position="22"/>
    </location>
    <ligand>
        <name>Zn(2+)</name>
        <dbReference type="ChEBI" id="CHEBI:29105"/>
        <label>1</label>
    </ligand>
</feature>
<dbReference type="Gene3D" id="3.20.20.140">
    <property type="entry name" value="Metal-dependent hydrolases"/>
    <property type="match status" value="1"/>
</dbReference>
<dbReference type="AlphaFoldDB" id="A0A2H5Y9Z7"/>
<dbReference type="PIRSF" id="PIRSF016839">
    <property type="entry name" value="PhP"/>
    <property type="match status" value="1"/>
</dbReference>
<keyword evidence="2" id="KW-0378">Hydrolase</keyword>
<feature type="binding site" evidence="4">
    <location>
        <position position="193"/>
    </location>
    <ligand>
        <name>Zn(2+)</name>
        <dbReference type="ChEBI" id="CHEBI:29105"/>
        <label>2</label>
    </ligand>
</feature>
<evidence type="ECO:0000256" key="4">
    <source>
        <dbReference type="PIRSR" id="PIRSR601559-51"/>
    </source>
</evidence>
<sequence>MAVIRTVCGDIAPEALGICYAHEHVFCRPPVEDPDLILDDETAALQELLWFREAGGRALVEMTPPDYGRDARALHRISMTTGVHLIAATGHHKEAFCGPWVQDRSIHELADRFIREIVGGIDGTTVRAGVIKAGSSLNRITPNEEKVFRAAAIAHRHTGAPISTHTEAGTMGLEQVALLKSEGVDPRRIIIGHVDRKLEWEYHLTLARSGVYLSYDQISKEKYAPDRLRIEFIRRLIAEGYGKQILLGGDLARKSYWPSYRTGGGPGLTYILWRFVPWLRSEGVPEAAIEDLLIHNPARAFAIEQP</sequence>
<feature type="binding site" evidence="4">
    <location>
        <position position="250"/>
    </location>
    <ligand>
        <name>Zn(2+)</name>
        <dbReference type="ChEBI" id="CHEBI:29105"/>
        <label>1</label>
    </ligand>
</feature>
<dbReference type="PANTHER" id="PTHR10819">
    <property type="entry name" value="PHOSPHOTRIESTERASE-RELATED"/>
    <property type="match status" value="1"/>
</dbReference>
<dbReference type="Pfam" id="PF02126">
    <property type="entry name" value="PTE"/>
    <property type="match status" value="1"/>
</dbReference>
<comment type="similarity">
    <text evidence="5">Belongs to the metallo-dependent hydrolases superfamily. Phosphotriesterase family.</text>
</comment>
<reference evidence="7" key="1">
    <citation type="submission" date="2017-09" db="EMBL/GenBank/DDBJ databases">
        <title>Metaegenomics of thermophilic ammonia-oxidizing enrichment culture.</title>
        <authorList>
            <person name="Kato S."/>
            <person name="Suzuki K."/>
        </authorList>
    </citation>
    <scope>NUCLEOTIDE SEQUENCE [LARGE SCALE GENOMIC DNA]</scope>
</reference>
<evidence type="ECO:0000313" key="7">
    <source>
        <dbReference type="Proteomes" id="UP000236642"/>
    </source>
</evidence>
<dbReference type="Proteomes" id="UP000236642">
    <property type="component" value="Unassembled WGS sequence"/>
</dbReference>